<protein>
    <submittedName>
        <fullName evidence="11">Tetratricopeptide repeat protein</fullName>
    </submittedName>
</protein>
<evidence type="ECO:0000256" key="3">
    <source>
        <dbReference type="ARBA" id="ARBA00022475"/>
    </source>
</evidence>
<dbReference type="Pfam" id="PF09976">
    <property type="entry name" value="TPR_21"/>
    <property type="match status" value="1"/>
</dbReference>
<keyword evidence="6 9" id="KW-0472">Membrane</keyword>
<evidence type="ECO:0000313" key="11">
    <source>
        <dbReference type="EMBL" id="MBZ6379336.1"/>
    </source>
</evidence>
<keyword evidence="12" id="KW-1185">Reference proteome</keyword>
<accession>A0ABS7WLR2</accession>
<keyword evidence="5 9" id="KW-1133">Transmembrane helix</keyword>
<evidence type="ECO:0000256" key="6">
    <source>
        <dbReference type="ARBA" id="ARBA00023136"/>
    </source>
</evidence>
<sequence length="254" mass="27047">MAKPPATPADPTTTSFMREVDDAYRQDQLTGFWSRFGRPLLIILGIALIAFAGYLWWQEQKAADAAVQAEEFDQALKGLDLGNPQSIETIERLAGSDVRGYSDLSKLLAAGFLVEDGDIDGAIAAYSQIENNPSIAQPLRDLAAIRAAQLGFDDAEPAELTSRLAPLAQPGTPWFGVAGELLAAAYLKEGETDRAAELYVAMAGDEDLPPTLRDRASQMAAAYGGAVDDELALDEPTAPEAANLTETSADETAE</sequence>
<dbReference type="EMBL" id="JAGSGB010000002">
    <property type="protein sequence ID" value="MBZ6379336.1"/>
    <property type="molecule type" value="Genomic_DNA"/>
</dbReference>
<dbReference type="PANTHER" id="PTHR38035">
    <property type="entry name" value="UPF0070 PROTEIN YFGM"/>
    <property type="match status" value="1"/>
</dbReference>
<comment type="caution">
    <text evidence="11">The sequence shown here is derived from an EMBL/GenBank/DDBJ whole genome shotgun (WGS) entry which is preliminary data.</text>
</comment>
<evidence type="ECO:0000256" key="1">
    <source>
        <dbReference type="ARBA" id="ARBA00004167"/>
    </source>
</evidence>
<evidence type="ECO:0000259" key="10">
    <source>
        <dbReference type="Pfam" id="PF09976"/>
    </source>
</evidence>
<feature type="transmembrane region" description="Helical" evidence="9">
    <location>
        <begin position="40"/>
        <end position="57"/>
    </location>
</feature>
<keyword evidence="7" id="KW-0143">Chaperone</keyword>
<proteinExistence type="predicted"/>
<dbReference type="Proteomes" id="UP000824621">
    <property type="component" value="Unassembled WGS sequence"/>
</dbReference>
<feature type="region of interest" description="Disordered" evidence="8">
    <location>
        <begin position="233"/>
        <end position="254"/>
    </location>
</feature>
<dbReference type="InterPro" id="IPR018704">
    <property type="entry name" value="SecYEG/CpoB_TPR"/>
</dbReference>
<evidence type="ECO:0000256" key="5">
    <source>
        <dbReference type="ARBA" id="ARBA00022989"/>
    </source>
</evidence>
<evidence type="ECO:0000256" key="7">
    <source>
        <dbReference type="ARBA" id="ARBA00023186"/>
    </source>
</evidence>
<name>A0ABS7WLR2_9SPHN</name>
<keyword evidence="3" id="KW-1003">Cell membrane</keyword>
<organism evidence="11 12">
    <name type="scientific">Pacificimonas aurantium</name>
    <dbReference type="NCBI Taxonomy" id="1250540"/>
    <lineage>
        <taxon>Bacteria</taxon>
        <taxon>Pseudomonadati</taxon>
        <taxon>Pseudomonadota</taxon>
        <taxon>Alphaproteobacteria</taxon>
        <taxon>Sphingomonadales</taxon>
        <taxon>Sphingosinicellaceae</taxon>
        <taxon>Pacificimonas</taxon>
    </lineage>
</organism>
<feature type="domain" description="Ancillary SecYEG translocon subunit/Cell division coordinator CpoB TPR" evidence="10">
    <location>
        <begin position="32"/>
        <end position="201"/>
    </location>
</feature>
<dbReference type="InterPro" id="IPR026039">
    <property type="entry name" value="YfgM"/>
</dbReference>
<gene>
    <name evidence="11" type="ORF">KCN53_11905</name>
</gene>
<keyword evidence="4 9" id="KW-0812">Transmembrane</keyword>
<evidence type="ECO:0000313" key="12">
    <source>
        <dbReference type="Proteomes" id="UP000824621"/>
    </source>
</evidence>
<evidence type="ECO:0000256" key="2">
    <source>
        <dbReference type="ARBA" id="ARBA00004236"/>
    </source>
</evidence>
<dbReference type="RefSeq" id="WP_143712212.1">
    <property type="nucleotide sequence ID" value="NZ_JAGSGB010000002.1"/>
</dbReference>
<evidence type="ECO:0000256" key="4">
    <source>
        <dbReference type="ARBA" id="ARBA00022692"/>
    </source>
</evidence>
<comment type="subcellular location">
    <subcellularLocation>
        <location evidence="2">Cell membrane</location>
    </subcellularLocation>
    <subcellularLocation>
        <location evidence="1">Membrane</location>
        <topology evidence="1">Single-pass membrane protein</topology>
    </subcellularLocation>
</comment>
<reference evidence="11 12" key="1">
    <citation type="submission" date="2021-04" db="EMBL/GenBank/DDBJ databases">
        <authorList>
            <person name="Pira H."/>
            <person name="Risdian C."/>
            <person name="Wink J."/>
        </authorList>
    </citation>
    <scope>NUCLEOTIDE SEQUENCE [LARGE SCALE GENOMIC DNA]</scope>
    <source>
        <strain evidence="11 12">DSM 107782</strain>
    </source>
</reference>
<evidence type="ECO:0000256" key="9">
    <source>
        <dbReference type="SAM" id="Phobius"/>
    </source>
</evidence>
<dbReference type="PANTHER" id="PTHR38035:SF1">
    <property type="entry name" value="ANCILLARY SECYEG TRANSLOCON SUBUNIT"/>
    <property type="match status" value="1"/>
</dbReference>
<evidence type="ECO:0000256" key="8">
    <source>
        <dbReference type="SAM" id="MobiDB-lite"/>
    </source>
</evidence>